<feature type="compositionally biased region" description="Basic and acidic residues" evidence="1">
    <location>
        <begin position="134"/>
        <end position="165"/>
    </location>
</feature>
<dbReference type="RefSeq" id="XP_046071581.1">
    <property type="nucleotide sequence ID" value="XM_046216424.1"/>
</dbReference>
<protein>
    <submittedName>
        <fullName evidence="3">Uncharacterized protein</fullName>
    </submittedName>
</protein>
<reference evidence="3" key="1">
    <citation type="submission" date="2021-12" db="EMBL/GenBank/DDBJ databases">
        <title>Convergent genome expansion in fungi linked to evolution of root-endophyte symbiosis.</title>
        <authorList>
            <consortium name="DOE Joint Genome Institute"/>
            <person name="Ke Y.-H."/>
            <person name="Bonito G."/>
            <person name="Liao H.-L."/>
            <person name="Looney B."/>
            <person name="Rojas-Flechas A."/>
            <person name="Nash J."/>
            <person name="Hameed K."/>
            <person name="Schadt C."/>
            <person name="Martin F."/>
            <person name="Crous P.W."/>
            <person name="Miettinen O."/>
            <person name="Magnuson J.K."/>
            <person name="Labbe J."/>
            <person name="Jacobson D."/>
            <person name="Doktycz M.J."/>
            <person name="Veneault-Fourrey C."/>
            <person name="Kuo A."/>
            <person name="Mondo S."/>
            <person name="Calhoun S."/>
            <person name="Riley R."/>
            <person name="Ohm R."/>
            <person name="LaButti K."/>
            <person name="Andreopoulos B."/>
            <person name="Pangilinan J."/>
            <person name="Nolan M."/>
            <person name="Tritt A."/>
            <person name="Clum A."/>
            <person name="Lipzen A."/>
            <person name="Daum C."/>
            <person name="Barry K."/>
            <person name="Grigoriev I.V."/>
            <person name="Vilgalys R."/>
        </authorList>
    </citation>
    <scope>NUCLEOTIDE SEQUENCE</scope>
    <source>
        <strain evidence="3">PMI_201</strain>
    </source>
</reference>
<keyword evidence="2" id="KW-1133">Transmembrane helix</keyword>
<keyword evidence="4" id="KW-1185">Reference proteome</keyword>
<evidence type="ECO:0000313" key="3">
    <source>
        <dbReference type="EMBL" id="KAH8696645.1"/>
    </source>
</evidence>
<name>A0AAD4KTN0_9EURO</name>
<feature type="transmembrane region" description="Helical" evidence="2">
    <location>
        <begin position="84"/>
        <end position="107"/>
    </location>
</feature>
<keyword evidence="2" id="KW-0812">Transmembrane</keyword>
<sequence length="182" mass="19631">MFYSAGTPSVITTIGVTQTSSVASSTILTTSKASVSSSLTTTTALSNLPTSVPSILSEPTLTSSSMPAAVTPSSADLQGHQKTVAVAASIPSVTVICLIGLGMFIYLRRRKRLNQQQTRGLELNDRSYSLFRKASNDQDTKPPGDFNDHTHTQHRYEVPGDESQRFELPATPGLTNYPRLER</sequence>
<proteinExistence type="predicted"/>
<evidence type="ECO:0000256" key="2">
    <source>
        <dbReference type="SAM" id="Phobius"/>
    </source>
</evidence>
<keyword evidence="2" id="KW-0472">Membrane</keyword>
<gene>
    <name evidence="3" type="ORF">BGW36DRAFT_381372</name>
</gene>
<evidence type="ECO:0000256" key="1">
    <source>
        <dbReference type="SAM" id="MobiDB-lite"/>
    </source>
</evidence>
<feature type="region of interest" description="Disordered" evidence="1">
    <location>
        <begin position="134"/>
        <end position="182"/>
    </location>
</feature>
<organism evidence="3 4">
    <name type="scientific">Talaromyces proteolyticus</name>
    <dbReference type="NCBI Taxonomy" id="1131652"/>
    <lineage>
        <taxon>Eukaryota</taxon>
        <taxon>Fungi</taxon>
        <taxon>Dikarya</taxon>
        <taxon>Ascomycota</taxon>
        <taxon>Pezizomycotina</taxon>
        <taxon>Eurotiomycetes</taxon>
        <taxon>Eurotiomycetidae</taxon>
        <taxon>Eurotiales</taxon>
        <taxon>Trichocomaceae</taxon>
        <taxon>Talaromyces</taxon>
        <taxon>Talaromyces sect. Bacilispori</taxon>
    </lineage>
</organism>
<dbReference type="AlphaFoldDB" id="A0AAD4KTN0"/>
<comment type="caution">
    <text evidence="3">The sequence shown here is derived from an EMBL/GenBank/DDBJ whole genome shotgun (WGS) entry which is preliminary data.</text>
</comment>
<dbReference type="Proteomes" id="UP001201262">
    <property type="component" value="Unassembled WGS sequence"/>
</dbReference>
<evidence type="ECO:0000313" key="4">
    <source>
        <dbReference type="Proteomes" id="UP001201262"/>
    </source>
</evidence>
<accession>A0AAD4KTN0</accession>
<dbReference type="EMBL" id="JAJTJA010000007">
    <property type="protein sequence ID" value="KAH8696645.1"/>
    <property type="molecule type" value="Genomic_DNA"/>
</dbReference>
<dbReference type="GeneID" id="70246711"/>